<dbReference type="GO" id="GO:0006297">
    <property type="term" value="P:nucleotide-excision repair, DNA gap filling"/>
    <property type="evidence" value="ECO:0007669"/>
    <property type="project" value="TreeGrafter"/>
</dbReference>
<dbReference type="AlphaFoldDB" id="A0A2Z6RBM6"/>
<gene>
    <name evidence="3" type="ORF">RclHR1_03550013</name>
</gene>
<accession>A0A2Z6RBM6</accession>
<dbReference type="SUPFAM" id="SSF53098">
    <property type="entry name" value="Ribonuclease H-like"/>
    <property type="match status" value="1"/>
</dbReference>
<dbReference type="GO" id="GO:0008296">
    <property type="term" value="F:3'-5'-DNA exonuclease activity"/>
    <property type="evidence" value="ECO:0007669"/>
    <property type="project" value="TreeGrafter"/>
</dbReference>
<proteinExistence type="predicted"/>
<evidence type="ECO:0000256" key="1">
    <source>
        <dbReference type="ARBA" id="ARBA00024411"/>
    </source>
</evidence>
<dbReference type="GO" id="GO:0003887">
    <property type="term" value="F:DNA-directed DNA polymerase activity"/>
    <property type="evidence" value="ECO:0007669"/>
    <property type="project" value="TreeGrafter"/>
</dbReference>
<dbReference type="InterPro" id="IPR036397">
    <property type="entry name" value="RNaseH_sf"/>
</dbReference>
<dbReference type="InterPro" id="IPR050240">
    <property type="entry name" value="DNA_pol_type-B"/>
</dbReference>
<dbReference type="InterPro" id="IPR006133">
    <property type="entry name" value="DNA-dir_DNA_pol_B_exonuc"/>
</dbReference>
<evidence type="ECO:0000313" key="3">
    <source>
        <dbReference type="EMBL" id="GBB99533.1"/>
    </source>
</evidence>
<dbReference type="PANTHER" id="PTHR10322">
    <property type="entry name" value="DNA POLYMERASE CATALYTIC SUBUNIT"/>
    <property type="match status" value="1"/>
</dbReference>
<protein>
    <recommendedName>
        <fullName evidence="1">DNA polymerase delta catalytic subunit</fullName>
    </recommendedName>
</protein>
<dbReference type="EMBL" id="BEXD01002835">
    <property type="protein sequence ID" value="GBB99533.1"/>
    <property type="molecule type" value="Genomic_DNA"/>
</dbReference>
<comment type="caution">
    <text evidence="3">The sequence shown here is derived from an EMBL/GenBank/DDBJ whole genome shotgun (WGS) entry which is preliminary data.</text>
</comment>
<dbReference type="GO" id="GO:0045004">
    <property type="term" value="P:DNA replication proofreading"/>
    <property type="evidence" value="ECO:0007669"/>
    <property type="project" value="TreeGrafter"/>
</dbReference>
<dbReference type="InterPro" id="IPR012337">
    <property type="entry name" value="RNaseH-like_sf"/>
</dbReference>
<dbReference type="STRING" id="94130.A0A2Z6RBM6"/>
<evidence type="ECO:0000313" key="4">
    <source>
        <dbReference type="Proteomes" id="UP000247702"/>
    </source>
</evidence>
<keyword evidence="4" id="KW-1185">Reference proteome</keyword>
<dbReference type="GO" id="GO:0006287">
    <property type="term" value="P:base-excision repair, gap-filling"/>
    <property type="evidence" value="ECO:0007669"/>
    <property type="project" value="TreeGrafter"/>
</dbReference>
<dbReference type="Gene3D" id="3.30.420.10">
    <property type="entry name" value="Ribonuclease H-like superfamily/Ribonuclease H"/>
    <property type="match status" value="1"/>
</dbReference>
<dbReference type="PANTHER" id="PTHR10322:SF23">
    <property type="entry name" value="DNA POLYMERASE DELTA CATALYTIC SUBUNIT"/>
    <property type="match status" value="1"/>
</dbReference>
<sequence>MIDCKVTGANWIELPPKSYKLRAKLPETSTCQLEIDIRYDRFISHPPEGEWSKIAPLRILSFDIECAGRKGIFPEPTIDPIIQIANMVTRQGEKHPFIRNVFTLNSCAPIVATDVIECYDQGKMLQAWRDFVIEVDPDVIIGYNIANFDFPYLLERAQHLKVNKFPYLGRMKGIKTEAKDTKFSSKAYGTRENKFINILFYNHL</sequence>
<reference evidence="3 4" key="1">
    <citation type="submission" date="2017-11" db="EMBL/GenBank/DDBJ databases">
        <title>The genome of Rhizophagus clarus HR1 reveals common genetic basis of auxotrophy among arbuscular mycorrhizal fungi.</title>
        <authorList>
            <person name="Kobayashi Y."/>
        </authorList>
    </citation>
    <scope>NUCLEOTIDE SEQUENCE [LARGE SCALE GENOMIC DNA]</scope>
    <source>
        <strain evidence="3 4">HR1</strain>
    </source>
</reference>
<feature type="domain" description="DNA-directed DNA polymerase family B exonuclease" evidence="2">
    <location>
        <begin position="1"/>
        <end position="191"/>
    </location>
</feature>
<organism evidence="3 4">
    <name type="scientific">Rhizophagus clarus</name>
    <dbReference type="NCBI Taxonomy" id="94130"/>
    <lineage>
        <taxon>Eukaryota</taxon>
        <taxon>Fungi</taxon>
        <taxon>Fungi incertae sedis</taxon>
        <taxon>Mucoromycota</taxon>
        <taxon>Glomeromycotina</taxon>
        <taxon>Glomeromycetes</taxon>
        <taxon>Glomerales</taxon>
        <taxon>Glomeraceae</taxon>
        <taxon>Rhizophagus</taxon>
    </lineage>
</organism>
<dbReference type="Proteomes" id="UP000247702">
    <property type="component" value="Unassembled WGS sequence"/>
</dbReference>
<dbReference type="Gene3D" id="2.40.50.730">
    <property type="match status" value="1"/>
</dbReference>
<dbReference type="GO" id="GO:0043625">
    <property type="term" value="C:delta DNA polymerase complex"/>
    <property type="evidence" value="ECO:0007669"/>
    <property type="project" value="TreeGrafter"/>
</dbReference>
<dbReference type="Pfam" id="PF03104">
    <property type="entry name" value="DNA_pol_B_exo1"/>
    <property type="match status" value="1"/>
</dbReference>
<evidence type="ECO:0000259" key="2">
    <source>
        <dbReference type="Pfam" id="PF03104"/>
    </source>
</evidence>
<name>A0A2Z6RBM6_9GLOM</name>
<dbReference type="GO" id="GO:0003676">
    <property type="term" value="F:nucleic acid binding"/>
    <property type="evidence" value="ECO:0007669"/>
    <property type="project" value="InterPro"/>
</dbReference>